<name>A0A4R4NXF0_9ACTN</name>
<dbReference type="EMBL" id="SMKA01000504">
    <property type="protein sequence ID" value="TDC13794.1"/>
    <property type="molecule type" value="Genomic_DNA"/>
</dbReference>
<keyword evidence="1" id="KW-0812">Transmembrane</keyword>
<organism evidence="2 3">
    <name type="scientific">Kribbella albertanoniae</name>
    <dbReference type="NCBI Taxonomy" id="1266829"/>
    <lineage>
        <taxon>Bacteria</taxon>
        <taxon>Bacillati</taxon>
        <taxon>Actinomycetota</taxon>
        <taxon>Actinomycetes</taxon>
        <taxon>Propionibacteriales</taxon>
        <taxon>Kribbellaceae</taxon>
        <taxon>Kribbella</taxon>
    </lineage>
</organism>
<protein>
    <submittedName>
        <fullName evidence="2">Uncharacterized protein</fullName>
    </submittedName>
</protein>
<accession>A0A4R4NXF0</accession>
<keyword evidence="3" id="KW-1185">Reference proteome</keyword>
<gene>
    <name evidence="2" type="ORF">E1261_44610</name>
</gene>
<keyword evidence="1" id="KW-0472">Membrane</keyword>
<dbReference type="AlphaFoldDB" id="A0A4R4NXF0"/>
<dbReference type="RefSeq" id="WP_132416409.1">
    <property type="nucleotide sequence ID" value="NZ_SMKA01000504.1"/>
</dbReference>
<feature type="transmembrane region" description="Helical" evidence="1">
    <location>
        <begin position="27"/>
        <end position="46"/>
    </location>
</feature>
<evidence type="ECO:0000256" key="1">
    <source>
        <dbReference type="SAM" id="Phobius"/>
    </source>
</evidence>
<sequence length="65" mass="6980">MIRLALTLLVFLGLSVGVGLLLSGDDYFDWPVAGGLFAFAVVGEVLRSRLRRRSGKNSARQSSGI</sequence>
<evidence type="ECO:0000313" key="2">
    <source>
        <dbReference type="EMBL" id="TDC13794.1"/>
    </source>
</evidence>
<dbReference type="OrthoDB" id="3829988at2"/>
<comment type="caution">
    <text evidence="2">The sequence shown here is derived from an EMBL/GenBank/DDBJ whole genome shotgun (WGS) entry which is preliminary data.</text>
</comment>
<proteinExistence type="predicted"/>
<evidence type="ECO:0000313" key="3">
    <source>
        <dbReference type="Proteomes" id="UP000295075"/>
    </source>
</evidence>
<dbReference type="Proteomes" id="UP000295075">
    <property type="component" value="Unassembled WGS sequence"/>
</dbReference>
<keyword evidence="1" id="KW-1133">Transmembrane helix</keyword>
<reference evidence="2 3" key="1">
    <citation type="submission" date="2019-03" db="EMBL/GenBank/DDBJ databases">
        <title>Draft genome sequences of novel Actinobacteria.</title>
        <authorList>
            <person name="Sahin N."/>
            <person name="Ay H."/>
            <person name="Saygin H."/>
        </authorList>
    </citation>
    <scope>NUCLEOTIDE SEQUENCE [LARGE SCALE GENOMIC DNA]</scope>
    <source>
        <strain evidence="2 3">JCM 30547</strain>
    </source>
</reference>